<dbReference type="AlphaFoldDB" id="A0A2S2E3U0"/>
<evidence type="ECO:0000313" key="2">
    <source>
        <dbReference type="EMBL" id="AWL11920.1"/>
    </source>
</evidence>
<dbReference type="EMBL" id="CP029347">
    <property type="protein sequence ID" value="AWL11920.1"/>
    <property type="molecule type" value="Genomic_DNA"/>
</dbReference>
<accession>A0A2S2E3U0</accession>
<dbReference type="Proteomes" id="UP000245728">
    <property type="component" value="Chromosome"/>
</dbReference>
<proteinExistence type="predicted"/>
<name>A0A2S2E3U0_9ALTE</name>
<protein>
    <submittedName>
        <fullName evidence="2">Uncharacterized protein</fullName>
    </submittedName>
</protein>
<gene>
    <name evidence="2" type="ORF">HMF8227_01445</name>
</gene>
<dbReference type="KEGG" id="salh:HMF8227_01445"/>
<evidence type="ECO:0000313" key="3">
    <source>
        <dbReference type="Proteomes" id="UP000245728"/>
    </source>
</evidence>
<sequence length="63" mass="7273">MSESEIVKLFDEVIAPIGRWLCWATLVWVVVFYLPEEQNTTPTEVTPCQKTHNNRPNPSQSQN</sequence>
<organism evidence="2 3">
    <name type="scientific">Saliniradius amylolyticus</name>
    <dbReference type="NCBI Taxonomy" id="2183582"/>
    <lineage>
        <taxon>Bacteria</taxon>
        <taxon>Pseudomonadati</taxon>
        <taxon>Pseudomonadota</taxon>
        <taxon>Gammaproteobacteria</taxon>
        <taxon>Alteromonadales</taxon>
        <taxon>Alteromonadaceae</taxon>
        <taxon>Saliniradius</taxon>
    </lineage>
</organism>
<feature type="region of interest" description="Disordered" evidence="1">
    <location>
        <begin position="40"/>
        <end position="63"/>
    </location>
</feature>
<keyword evidence="3" id="KW-1185">Reference proteome</keyword>
<reference evidence="2 3" key="1">
    <citation type="submission" date="2018-05" db="EMBL/GenBank/DDBJ databases">
        <title>Salinimonas sp. HMF8227 Genome sequencing and assembly.</title>
        <authorList>
            <person name="Kang H."/>
            <person name="Kang J."/>
            <person name="Cha I."/>
            <person name="Kim H."/>
            <person name="Joh K."/>
        </authorList>
    </citation>
    <scope>NUCLEOTIDE SEQUENCE [LARGE SCALE GENOMIC DNA]</scope>
    <source>
        <strain evidence="2 3">HMF8227</strain>
    </source>
</reference>
<evidence type="ECO:0000256" key="1">
    <source>
        <dbReference type="SAM" id="MobiDB-lite"/>
    </source>
</evidence>